<evidence type="ECO:0000256" key="4">
    <source>
        <dbReference type="ARBA" id="ARBA00022993"/>
    </source>
</evidence>
<dbReference type="EC" id="2.7.1.237" evidence="6"/>
<reference evidence="7 8" key="1">
    <citation type="journal article" date="2019" name="Int. J. Syst. Evol. Microbiol.">
        <title>The Global Catalogue of Microorganisms (GCM) 10K type strain sequencing project: providing services to taxonomists for standard genome sequencing and annotation.</title>
        <authorList>
            <consortium name="The Broad Institute Genomics Platform"/>
            <consortium name="The Broad Institute Genome Sequencing Center for Infectious Disease"/>
            <person name="Wu L."/>
            <person name="Ma J."/>
        </authorList>
    </citation>
    <scope>NUCLEOTIDE SEQUENCE [LARGE SCALE GENOMIC DNA]</scope>
    <source>
        <strain evidence="7 8">SKJ47</strain>
    </source>
</reference>
<dbReference type="PANTHER" id="PTHR40732">
    <property type="entry name" value="UPF0218 PROTEIN TK1697"/>
    <property type="match status" value="1"/>
</dbReference>
<dbReference type="Proteomes" id="UP001596296">
    <property type="component" value="Unassembled WGS sequence"/>
</dbReference>
<comment type="catalytic activity">
    <reaction evidence="6">
        <text>3'-dephospho-CoA + GTP = GDP + CoA + H(+)</text>
        <dbReference type="Rhea" id="RHEA:61156"/>
        <dbReference type="ChEBI" id="CHEBI:15378"/>
        <dbReference type="ChEBI" id="CHEBI:37565"/>
        <dbReference type="ChEBI" id="CHEBI:57287"/>
        <dbReference type="ChEBI" id="CHEBI:57328"/>
        <dbReference type="ChEBI" id="CHEBI:58189"/>
        <dbReference type="EC" id="2.7.1.237"/>
    </reaction>
</comment>
<evidence type="ECO:0000313" key="7">
    <source>
        <dbReference type="EMBL" id="MFC6891723.1"/>
    </source>
</evidence>
<organism evidence="7 8">
    <name type="scientific">Halopenitus salinus</name>
    <dbReference type="NCBI Taxonomy" id="1198295"/>
    <lineage>
        <taxon>Archaea</taxon>
        <taxon>Methanobacteriati</taxon>
        <taxon>Methanobacteriota</taxon>
        <taxon>Stenosarchaea group</taxon>
        <taxon>Halobacteria</taxon>
        <taxon>Halobacteriales</taxon>
        <taxon>Haloferacaceae</taxon>
        <taxon>Halopenitus</taxon>
    </lineage>
</organism>
<proteinExistence type="inferred from homology"/>
<dbReference type="AlphaFoldDB" id="A0ABD5URD5"/>
<evidence type="ECO:0000256" key="3">
    <source>
        <dbReference type="ARBA" id="ARBA00022777"/>
    </source>
</evidence>
<dbReference type="PIRSF" id="PIRSF006533">
    <property type="entry name" value="UCP006533"/>
    <property type="match status" value="1"/>
</dbReference>
<comment type="caution">
    <text evidence="6">Lacks conserved residue(s) required for the propagation of feature annotation.</text>
</comment>
<comment type="similarity">
    <text evidence="6">Belongs to the GTP-dependent DPCK family.</text>
</comment>
<feature type="binding site" evidence="6">
    <location>
        <position position="54"/>
    </location>
    <ligand>
        <name>GTP</name>
        <dbReference type="ChEBI" id="CHEBI:37565"/>
    </ligand>
</feature>
<evidence type="ECO:0000256" key="1">
    <source>
        <dbReference type="ARBA" id="ARBA00022679"/>
    </source>
</evidence>
<feature type="binding site" evidence="6">
    <location>
        <position position="53"/>
    </location>
    <ligand>
        <name>GTP</name>
        <dbReference type="ChEBI" id="CHEBI:37565"/>
    </ligand>
</feature>
<evidence type="ECO:0000313" key="8">
    <source>
        <dbReference type="Proteomes" id="UP001596296"/>
    </source>
</evidence>
<dbReference type="GO" id="GO:0016301">
    <property type="term" value="F:kinase activity"/>
    <property type="evidence" value="ECO:0007669"/>
    <property type="project" value="UniProtKB-UniRule"/>
</dbReference>
<name>A0ABD5URD5_9EURY</name>
<keyword evidence="1 6" id="KW-0808">Transferase</keyword>
<gene>
    <name evidence="7" type="ORF">ACFQE9_03695</name>
</gene>
<evidence type="ECO:0000256" key="5">
    <source>
        <dbReference type="ARBA" id="ARBA00023134"/>
    </source>
</evidence>
<evidence type="ECO:0000256" key="6">
    <source>
        <dbReference type="HAMAP-Rule" id="MF_00590"/>
    </source>
</evidence>
<evidence type="ECO:0000256" key="2">
    <source>
        <dbReference type="ARBA" id="ARBA00022741"/>
    </source>
</evidence>
<feature type="binding site" evidence="6">
    <location>
        <position position="131"/>
    </location>
    <ligand>
        <name>GTP</name>
        <dbReference type="ChEBI" id="CHEBI:37565"/>
    </ligand>
</feature>
<sequence length="198" mass="21066">MLRLPRELRDAFKEPLGPVTTDADDLLERIAETRAIYADGKRGAAAPLVAVGDVVTYHLMNAGRNPDVALVDGRTEREAVDAEIARALAASDDRRIAVENPPGELSRELLAALMEAIEDPDPTVIEVDGEEDLAALPALAAAPLGSSVVYGQPGEGMVHAPVTETTQRDARELLGQFEGDVERAFEILGVDSGSSENE</sequence>
<keyword evidence="4 6" id="KW-0173">Coenzyme A biosynthesis</keyword>
<dbReference type="HAMAP" id="MF_00590">
    <property type="entry name" value="Dephospho_CoA_kinase_GTP_dep"/>
    <property type="match status" value="1"/>
</dbReference>
<feature type="binding site" evidence="6">
    <location>
        <position position="72"/>
    </location>
    <ligand>
        <name>GTP</name>
        <dbReference type="ChEBI" id="CHEBI:37565"/>
    </ligand>
</feature>
<dbReference type="RefSeq" id="WP_379740501.1">
    <property type="nucleotide sequence ID" value="NZ_JBHSVN010000001.1"/>
</dbReference>
<accession>A0ABD5URD5</accession>
<comment type="pathway">
    <text evidence="6">Cofactor biosynthesis; coenzyme A biosynthesis.</text>
</comment>
<comment type="function">
    <text evidence="6">Catalyzes the GTP-dependent phosphorylation of the 3'-hydroxyl group of dephosphocoenzyme A to form coenzyme A (CoA).</text>
</comment>
<keyword evidence="8" id="KW-1185">Reference proteome</keyword>
<dbReference type="EMBL" id="JBHSXL010000003">
    <property type="protein sequence ID" value="MFC6891723.1"/>
    <property type="molecule type" value="Genomic_DNA"/>
</dbReference>
<keyword evidence="3 6" id="KW-0418">Kinase</keyword>
<dbReference type="Pfam" id="PF04019">
    <property type="entry name" value="DUF359"/>
    <property type="match status" value="1"/>
</dbReference>
<dbReference type="GO" id="GO:0015937">
    <property type="term" value="P:coenzyme A biosynthetic process"/>
    <property type="evidence" value="ECO:0007669"/>
    <property type="project" value="UniProtKB-UniRule"/>
</dbReference>
<dbReference type="PANTHER" id="PTHR40732:SF1">
    <property type="entry name" value="GTP-DEPENDENT DEPHOSPHO-COA KINASE"/>
    <property type="match status" value="1"/>
</dbReference>
<dbReference type="InterPro" id="IPR007164">
    <property type="entry name" value="GTP-dep_dephospho-CoA_kin"/>
</dbReference>
<protein>
    <recommendedName>
        <fullName evidence="6">GTP-dependent dephospho-CoA kinase</fullName>
        <ecNumber evidence="6">2.7.1.237</ecNumber>
    </recommendedName>
    <alternativeName>
        <fullName evidence="6">Dephospho-coenzyme A kinase</fullName>
        <shortName evidence="6">DPCK</shortName>
    </alternativeName>
</protein>
<keyword evidence="2 6" id="KW-0547">Nucleotide-binding</keyword>
<feature type="binding site" evidence="6">
    <location>
        <position position="55"/>
    </location>
    <ligand>
        <name>GTP</name>
        <dbReference type="ChEBI" id="CHEBI:37565"/>
    </ligand>
</feature>
<dbReference type="GO" id="GO:0005525">
    <property type="term" value="F:GTP binding"/>
    <property type="evidence" value="ECO:0007669"/>
    <property type="project" value="UniProtKB-UniRule"/>
</dbReference>
<keyword evidence="5 6" id="KW-0342">GTP-binding</keyword>
<comment type="caution">
    <text evidence="7">The sequence shown here is derived from an EMBL/GenBank/DDBJ whole genome shotgun (WGS) entry which is preliminary data.</text>
</comment>